<dbReference type="AlphaFoldDB" id="A0A8W7PK07"/>
<evidence type="ECO:0000313" key="3">
    <source>
        <dbReference type="EnsemblMetazoa" id="ACOM032788-PA.1"/>
    </source>
</evidence>
<organism evidence="3">
    <name type="scientific">Anopheles coluzzii</name>
    <name type="common">African malaria mosquito</name>
    <dbReference type="NCBI Taxonomy" id="1518534"/>
    <lineage>
        <taxon>Eukaryota</taxon>
        <taxon>Metazoa</taxon>
        <taxon>Ecdysozoa</taxon>
        <taxon>Arthropoda</taxon>
        <taxon>Hexapoda</taxon>
        <taxon>Insecta</taxon>
        <taxon>Pterygota</taxon>
        <taxon>Neoptera</taxon>
        <taxon>Endopterygota</taxon>
        <taxon>Diptera</taxon>
        <taxon>Nematocera</taxon>
        <taxon>Culicoidea</taxon>
        <taxon>Culicidae</taxon>
        <taxon>Anophelinae</taxon>
        <taxon>Anopheles</taxon>
    </lineage>
</organism>
<dbReference type="EnsemblMetazoa" id="ACOM032788-RA">
    <property type="protein sequence ID" value="ACOM032788-PA.1"/>
    <property type="gene ID" value="ACOM032788"/>
</dbReference>
<name>A0A8W7PK07_ANOCL</name>
<evidence type="ECO:0000256" key="2">
    <source>
        <dbReference type="SAM" id="Phobius"/>
    </source>
</evidence>
<keyword evidence="2" id="KW-0472">Membrane</keyword>
<dbReference type="Proteomes" id="UP000075882">
    <property type="component" value="Unassembled WGS sequence"/>
</dbReference>
<feature type="region of interest" description="Disordered" evidence="1">
    <location>
        <begin position="176"/>
        <end position="197"/>
    </location>
</feature>
<accession>A0A8W7PK07</accession>
<feature type="transmembrane region" description="Helical" evidence="2">
    <location>
        <begin position="59"/>
        <end position="82"/>
    </location>
</feature>
<evidence type="ECO:0000256" key="1">
    <source>
        <dbReference type="SAM" id="MobiDB-lite"/>
    </source>
</evidence>
<sequence length="197" mass="21608">MERRGDQYVVLIFRKVQAVVHVVALQVDDTVGVLGLTGHAGTLVRVAHVIAQLMLPRVVVNQCPCLLLGSVAATALVVLLAYRAGRDRVGTYCTAAGPVRCPGRLLLVRRVVMVVMVVGGVQMALTFDFELAVEVENELHSSEKERETRKETAQDGISRWHVVDYALIGKESDSSREVAVKGKDTQNEMKLSHPPVW</sequence>
<protein>
    <submittedName>
        <fullName evidence="3">Uncharacterized protein</fullName>
    </submittedName>
</protein>
<reference evidence="3" key="1">
    <citation type="submission" date="2022-08" db="UniProtKB">
        <authorList>
            <consortium name="EnsemblMetazoa"/>
        </authorList>
    </citation>
    <scope>IDENTIFICATION</scope>
</reference>
<proteinExistence type="predicted"/>
<keyword evidence="2" id="KW-1133">Transmembrane helix</keyword>
<feature type="compositionally biased region" description="Basic and acidic residues" evidence="1">
    <location>
        <begin position="176"/>
        <end position="191"/>
    </location>
</feature>
<keyword evidence="2" id="KW-0812">Transmembrane</keyword>